<sequence length="420" mass="46074">MASTLRAPPNPILMKSSSHPENPIPEEPKQSRQLSTSTSDPSQSPRSQPVDEVYSDDASSIDTTPSTPPETSDDFIDNLPHIAPHSKKRRASTILVSQGTEDVNRILGLGGTVGLIQKTCCGGGCCKSQQLKPADPGALRVPFLLPDSAAYRSLDIRLGELALDSELLDIVDMPAKTVSFEKIGSSDQPQNNRTSAQSPAEVLKHPPNFVQPHPPYQVFSAPLYHARELTKPGAEKRTFHFDLDVTDYPVEGGDVDFVVGGAIGVCAPNPQEIVNEVFDRLGIPSFVRDKPVLMKTVSGRWPTIWGEDEARELIFRLLAEYAEDEHEKKILLYLSSAQGQAAFCDLRTGPYITILQVLTAFPSSRPPLDHFLSILNQLMPRFYSLSQDPKVSATRDNRRIIEIAVTVHESVNYDASAARA</sequence>
<dbReference type="GO" id="GO:0050660">
    <property type="term" value="F:flavin adenine dinucleotide binding"/>
    <property type="evidence" value="ECO:0007669"/>
    <property type="project" value="TreeGrafter"/>
</dbReference>
<evidence type="ECO:0000259" key="6">
    <source>
        <dbReference type="Pfam" id="PF00667"/>
    </source>
</evidence>
<feature type="compositionally biased region" description="Polar residues" evidence="5">
    <location>
        <begin position="31"/>
        <end position="47"/>
    </location>
</feature>
<comment type="caution">
    <text evidence="7">The sequence shown here is derived from an EMBL/GenBank/DDBJ whole genome shotgun (WGS) entry which is preliminary data.</text>
</comment>
<dbReference type="GO" id="GO:0030586">
    <property type="term" value="F:[methionine synthase] reductase (NADPH) activity"/>
    <property type="evidence" value="ECO:0007669"/>
    <property type="project" value="TreeGrafter"/>
</dbReference>
<dbReference type="RefSeq" id="XP_017999238.1">
    <property type="nucleotide sequence ID" value="XM_018145190.1"/>
</dbReference>
<evidence type="ECO:0000256" key="3">
    <source>
        <dbReference type="ARBA" id="ARBA00022827"/>
    </source>
</evidence>
<evidence type="ECO:0000256" key="4">
    <source>
        <dbReference type="ARBA" id="ARBA00023002"/>
    </source>
</evidence>
<dbReference type="InterPro" id="IPR017938">
    <property type="entry name" value="Riboflavin_synthase-like_b-brl"/>
</dbReference>
<dbReference type="Pfam" id="PF00667">
    <property type="entry name" value="FAD_binding_1"/>
    <property type="match status" value="1"/>
</dbReference>
<gene>
    <name evidence="7" type="ORF">AB675_5010</name>
</gene>
<evidence type="ECO:0000256" key="1">
    <source>
        <dbReference type="ARBA" id="ARBA00001974"/>
    </source>
</evidence>
<evidence type="ECO:0000313" key="7">
    <source>
        <dbReference type="EMBL" id="KPI39275.1"/>
    </source>
</evidence>
<proteinExistence type="predicted"/>
<dbReference type="AlphaFoldDB" id="A0A0N1HA30"/>
<dbReference type="GO" id="GO:0050667">
    <property type="term" value="P:homocysteine metabolic process"/>
    <property type="evidence" value="ECO:0007669"/>
    <property type="project" value="TreeGrafter"/>
</dbReference>
<feature type="compositionally biased region" description="Low complexity" evidence="5">
    <location>
        <begin position="56"/>
        <end position="65"/>
    </location>
</feature>
<keyword evidence="2" id="KW-0285">Flavoprotein</keyword>
<dbReference type="GeneID" id="28737070"/>
<keyword evidence="3" id="KW-0274">FAD</keyword>
<feature type="compositionally biased region" description="Polar residues" evidence="5">
    <location>
        <begin position="185"/>
        <end position="198"/>
    </location>
</feature>
<dbReference type="Gene3D" id="2.40.30.10">
    <property type="entry name" value="Translation factors"/>
    <property type="match status" value="2"/>
</dbReference>
<feature type="region of interest" description="Disordered" evidence="5">
    <location>
        <begin position="181"/>
        <end position="200"/>
    </location>
</feature>
<keyword evidence="4" id="KW-0560">Oxidoreductase</keyword>
<dbReference type="EMBL" id="LFJN01000015">
    <property type="protein sequence ID" value="KPI39275.1"/>
    <property type="molecule type" value="Genomic_DNA"/>
</dbReference>
<dbReference type="VEuPathDB" id="FungiDB:AB675_5010"/>
<dbReference type="InterPro" id="IPR003097">
    <property type="entry name" value="CysJ-like_FAD-binding"/>
</dbReference>
<dbReference type="Gene3D" id="1.20.990.10">
    <property type="entry name" value="NADPH-cytochrome p450 Reductase, Chain A, domain 3"/>
    <property type="match status" value="2"/>
</dbReference>
<dbReference type="OrthoDB" id="1856718at2759"/>
<dbReference type="PANTHER" id="PTHR19384:SF84">
    <property type="entry name" value="METHIONINE SYNTHASE REDUCTASE"/>
    <property type="match status" value="1"/>
</dbReference>
<protein>
    <submittedName>
        <fullName evidence="7">Putative FAD-binding protein C12C2.03c</fullName>
    </submittedName>
</protein>
<dbReference type="GO" id="GO:0005829">
    <property type="term" value="C:cytosol"/>
    <property type="evidence" value="ECO:0007669"/>
    <property type="project" value="TreeGrafter"/>
</dbReference>
<feature type="region of interest" description="Disordered" evidence="5">
    <location>
        <begin position="1"/>
        <end position="90"/>
    </location>
</feature>
<keyword evidence="8" id="KW-1185">Reference proteome</keyword>
<dbReference type="InterPro" id="IPR023173">
    <property type="entry name" value="NADPH_Cyt_P450_Rdtase_alpha"/>
</dbReference>
<dbReference type="GO" id="GO:0010181">
    <property type="term" value="F:FMN binding"/>
    <property type="evidence" value="ECO:0007669"/>
    <property type="project" value="TreeGrafter"/>
</dbReference>
<dbReference type="STRING" id="1664694.A0A0N1HA30"/>
<dbReference type="SUPFAM" id="SSF63380">
    <property type="entry name" value="Riboflavin synthase domain-like"/>
    <property type="match status" value="1"/>
</dbReference>
<dbReference type="PANTHER" id="PTHR19384">
    <property type="entry name" value="NITRIC OXIDE SYNTHASE-RELATED"/>
    <property type="match status" value="1"/>
</dbReference>
<name>A0A0N1HA30_9EURO</name>
<comment type="cofactor">
    <cofactor evidence="1">
        <name>FAD</name>
        <dbReference type="ChEBI" id="CHEBI:57692"/>
    </cofactor>
</comment>
<reference evidence="7 8" key="1">
    <citation type="submission" date="2015-06" db="EMBL/GenBank/DDBJ databases">
        <title>Draft genome of the ant-associated black yeast Phialophora attae CBS 131958.</title>
        <authorList>
            <person name="Moreno L.F."/>
            <person name="Stielow B.J."/>
            <person name="de Hoog S."/>
            <person name="Vicente V.A."/>
            <person name="Weiss V.A."/>
            <person name="de Vries M."/>
            <person name="Cruz L.M."/>
            <person name="Souza E.M."/>
        </authorList>
    </citation>
    <scope>NUCLEOTIDE SEQUENCE [LARGE SCALE GENOMIC DNA]</scope>
    <source>
        <strain evidence="7 8">CBS 131958</strain>
    </source>
</reference>
<feature type="domain" description="Sulfite reductase [NADPH] flavoprotein alpha-component-like FAD-binding" evidence="6">
    <location>
        <begin position="216"/>
        <end position="412"/>
    </location>
</feature>
<accession>A0A0N1HA30</accession>
<organism evidence="7 8">
    <name type="scientific">Cyphellophora attinorum</name>
    <dbReference type="NCBI Taxonomy" id="1664694"/>
    <lineage>
        <taxon>Eukaryota</taxon>
        <taxon>Fungi</taxon>
        <taxon>Dikarya</taxon>
        <taxon>Ascomycota</taxon>
        <taxon>Pezizomycotina</taxon>
        <taxon>Eurotiomycetes</taxon>
        <taxon>Chaetothyriomycetidae</taxon>
        <taxon>Chaetothyriales</taxon>
        <taxon>Cyphellophoraceae</taxon>
        <taxon>Cyphellophora</taxon>
    </lineage>
</organism>
<dbReference type="Proteomes" id="UP000038010">
    <property type="component" value="Unassembled WGS sequence"/>
</dbReference>
<evidence type="ECO:0000256" key="2">
    <source>
        <dbReference type="ARBA" id="ARBA00022630"/>
    </source>
</evidence>
<evidence type="ECO:0000256" key="5">
    <source>
        <dbReference type="SAM" id="MobiDB-lite"/>
    </source>
</evidence>
<evidence type="ECO:0000313" key="8">
    <source>
        <dbReference type="Proteomes" id="UP000038010"/>
    </source>
</evidence>
<dbReference type="GO" id="GO:0009086">
    <property type="term" value="P:methionine biosynthetic process"/>
    <property type="evidence" value="ECO:0007669"/>
    <property type="project" value="TreeGrafter"/>
</dbReference>